<reference evidence="2" key="1">
    <citation type="journal article" date="2019" name="bioRxiv">
        <title>The Genome of the Zebra Mussel, Dreissena polymorpha: A Resource for Invasive Species Research.</title>
        <authorList>
            <person name="McCartney M.A."/>
            <person name="Auch B."/>
            <person name="Kono T."/>
            <person name="Mallez S."/>
            <person name="Zhang Y."/>
            <person name="Obille A."/>
            <person name="Becker A."/>
            <person name="Abrahante J.E."/>
            <person name="Garbe J."/>
            <person name="Badalamenti J.P."/>
            <person name="Herman A."/>
            <person name="Mangelson H."/>
            <person name="Liachko I."/>
            <person name="Sullivan S."/>
            <person name="Sone E.D."/>
            <person name="Koren S."/>
            <person name="Silverstein K.A.T."/>
            <person name="Beckman K.B."/>
            <person name="Gohl D.M."/>
        </authorList>
    </citation>
    <scope>NUCLEOTIDE SEQUENCE</scope>
    <source>
        <strain evidence="2">Duluth1</strain>
        <tissue evidence="2">Whole animal</tissue>
    </source>
</reference>
<evidence type="ECO:0000256" key="1">
    <source>
        <dbReference type="SAM" id="MobiDB-lite"/>
    </source>
</evidence>
<feature type="region of interest" description="Disordered" evidence="1">
    <location>
        <begin position="1"/>
        <end position="49"/>
    </location>
</feature>
<accession>A0A9D4EX69</accession>
<keyword evidence="3" id="KW-1185">Reference proteome</keyword>
<dbReference type="EMBL" id="JAIWYP010000008">
    <property type="protein sequence ID" value="KAH3787319.1"/>
    <property type="molecule type" value="Genomic_DNA"/>
</dbReference>
<organism evidence="2 3">
    <name type="scientific">Dreissena polymorpha</name>
    <name type="common">Zebra mussel</name>
    <name type="synonym">Mytilus polymorpha</name>
    <dbReference type="NCBI Taxonomy" id="45954"/>
    <lineage>
        <taxon>Eukaryota</taxon>
        <taxon>Metazoa</taxon>
        <taxon>Spiralia</taxon>
        <taxon>Lophotrochozoa</taxon>
        <taxon>Mollusca</taxon>
        <taxon>Bivalvia</taxon>
        <taxon>Autobranchia</taxon>
        <taxon>Heteroconchia</taxon>
        <taxon>Euheterodonta</taxon>
        <taxon>Imparidentia</taxon>
        <taxon>Neoheterodontei</taxon>
        <taxon>Myida</taxon>
        <taxon>Dreissenoidea</taxon>
        <taxon>Dreissenidae</taxon>
        <taxon>Dreissena</taxon>
    </lineage>
</organism>
<feature type="compositionally biased region" description="Acidic residues" evidence="1">
    <location>
        <begin position="23"/>
        <end position="32"/>
    </location>
</feature>
<proteinExistence type="predicted"/>
<dbReference type="Proteomes" id="UP000828390">
    <property type="component" value="Unassembled WGS sequence"/>
</dbReference>
<evidence type="ECO:0000313" key="2">
    <source>
        <dbReference type="EMBL" id="KAH3787319.1"/>
    </source>
</evidence>
<sequence length="79" mass="8139">MTVLFSESNGSGGGTDTGSNDQPLEESVDDADGAGCATTESSPSETTDGDKIFTLCLLHGGMDTEGEVFDDVLVFNLET</sequence>
<comment type="caution">
    <text evidence="2">The sequence shown here is derived from an EMBL/GenBank/DDBJ whole genome shotgun (WGS) entry which is preliminary data.</text>
</comment>
<gene>
    <name evidence="2" type="ORF">DPMN_165440</name>
</gene>
<dbReference type="AlphaFoldDB" id="A0A9D4EX69"/>
<reference evidence="2" key="2">
    <citation type="submission" date="2020-11" db="EMBL/GenBank/DDBJ databases">
        <authorList>
            <person name="McCartney M.A."/>
            <person name="Auch B."/>
            <person name="Kono T."/>
            <person name="Mallez S."/>
            <person name="Becker A."/>
            <person name="Gohl D.M."/>
            <person name="Silverstein K.A.T."/>
            <person name="Koren S."/>
            <person name="Bechman K.B."/>
            <person name="Herman A."/>
            <person name="Abrahante J.E."/>
            <person name="Garbe J."/>
        </authorList>
    </citation>
    <scope>NUCLEOTIDE SEQUENCE</scope>
    <source>
        <strain evidence="2">Duluth1</strain>
        <tissue evidence="2">Whole animal</tissue>
    </source>
</reference>
<evidence type="ECO:0000313" key="3">
    <source>
        <dbReference type="Proteomes" id="UP000828390"/>
    </source>
</evidence>
<protein>
    <submittedName>
        <fullName evidence="2">Uncharacterized protein</fullName>
    </submittedName>
</protein>
<name>A0A9D4EX69_DREPO</name>